<gene>
    <name evidence="1" type="ORF">LIN78_05105</name>
</gene>
<organism evidence="1 2">
    <name type="scientific">Leeia speluncae</name>
    <dbReference type="NCBI Taxonomy" id="2884804"/>
    <lineage>
        <taxon>Bacteria</taxon>
        <taxon>Pseudomonadati</taxon>
        <taxon>Pseudomonadota</taxon>
        <taxon>Betaproteobacteria</taxon>
        <taxon>Neisseriales</taxon>
        <taxon>Leeiaceae</taxon>
        <taxon>Leeia</taxon>
    </lineage>
</organism>
<comment type="caution">
    <text evidence="1">The sequence shown here is derived from an EMBL/GenBank/DDBJ whole genome shotgun (WGS) entry which is preliminary data.</text>
</comment>
<dbReference type="EMBL" id="JAJBZT010000002">
    <property type="protein sequence ID" value="MCB6182925.1"/>
    <property type="molecule type" value="Genomic_DNA"/>
</dbReference>
<evidence type="ECO:0000313" key="2">
    <source>
        <dbReference type="Proteomes" id="UP001165395"/>
    </source>
</evidence>
<evidence type="ECO:0000313" key="1">
    <source>
        <dbReference type="EMBL" id="MCB6182925.1"/>
    </source>
</evidence>
<reference evidence="1" key="1">
    <citation type="submission" date="2021-10" db="EMBL/GenBank/DDBJ databases">
        <title>The complete genome sequence of Leeia sp. TBRC 13508.</title>
        <authorList>
            <person name="Charoenyingcharoen P."/>
            <person name="Yukphan P."/>
        </authorList>
    </citation>
    <scope>NUCLEOTIDE SEQUENCE</scope>
    <source>
        <strain evidence="1">TBRC 13508</strain>
    </source>
</reference>
<name>A0ABS8D407_9NEIS</name>
<keyword evidence="2" id="KW-1185">Reference proteome</keyword>
<accession>A0ABS8D407</accession>
<sequence length="57" mass="6838">MYSAEYETYLTGVEPPYGEYDEATVKRYVLRTMREYARVHPEAATQIAQWIQQYQLE</sequence>
<proteinExistence type="predicted"/>
<dbReference type="RefSeq" id="WP_227179151.1">
    <property type="nucleotide sequence ID" value="NZ_JAJBZT010000002.1"/>
</dbReference>
<protein>
    <submittedName>
        <fullName evidence="1">Uncharacterized protein</fullName>
    </submittedName>
</protein>
<dbReference type="Proteomes" id="UP001165395">
    <property type="component" value="Unassembled WGS sequence"/>
</dbReference>